<gene>
    <name evidence="4" type="primary">LOC108260523</name>
</gene>
<accession>A0A2D0QDL0</accession>
<reference evidence="4" key="2">
    <citation type="submission" date="2025-08" db="UniProtKB">
        <authorList>
            <consortium name="RefSeq"/>
        </authorList>
    </citation>
    <scope>IDENTIFICATION</scope>
    <source>
        <tissue evidence="4">Blood</tissue>
    </source>
</reference>
<keyword evidence="2" id="KW-0732">Signal</keyword>
<evidence type="ECO:0000256" key="1">
    <source>
        <dbReference type="SAM" id="MobiDB-lite"/>
    </source>
</evidence>
<reference evidence="3" key="1">
    <citation type="journal article" date="2016" name="Nat. Commun.">
        <title>The channel catfish genome sequence provides insights into the evolution of scale formation in teleosts.</title>
        <authorList>
            <person name="Liu Z."/>
            <person name="Liu S."/>
            <person name="Yao J."/>
            <person name="Bao L."/>
            <person name="Zhang J."/>
            <person name="Li Y."/>
            <person name="Jiang C."/>
            <person name="Sun L."/>
            <person name="Wang R."/>
            <person name="Zhang Y."/>
            <person name="Zhou T."/>
            <person name="Zeng Q."/>
            <person name="Fu Q."/>
            <person name="Gao S."/>
            <person name="Li N."/>
            <person name="Koren S."/>
            <person name="Jiang Y."/>
            <person name="Zimin A."/>
            <person name="Xu P."/>
            <person name="Phillippy A.M."/>
            <person name="Geng X."/>
            <person name="Song L."/>
            <person name="Sun F."/>
            <person name="Li C."/>
            <person name="Wang X."/>
            <person name="Chen A."/>
            <person name="Jin Y."/>
            <person name="Yuan Z."/>
            <person name="Yang Y."/>
            <person name="Tan S."/>
            <person name="Peatman E."/>
            <person name="Lu J."/>
            <person name="Qin Z."/>
            <person name="Dunham R."/>
            <person name="Li Z."/>
            <person name="Sonstegard T."/>
            <person name="Feng J."/>
            <person name="Danzmann R.G."/>
            <person name="Schroeder S."/>
            <person name="Scheffler B."/>
            <person name="Duke M.V."/>
            <person name="Ballard L."/>
            <person name="Kucuktas H."/>
            <person name="Kaltenboeck L."/>
            <person name="Liu H."/>
            <person name="Armbruster J."/>
            <person name="Xie Y."/>
            <person name="Kirby M.L."/>
            <person name="Tian Y."/>
            <person name="Flanagan M.E."/>
            <person name="Mu W."/>
            <person name="Waldbieser G.C."/>
        </authorList>
    </citation>
    <scope>NUCLEOTIDE SEQUENCE [LARGE SCALE GENOMIC DNA]</scope>
    <source>
        <strain evidence="3">SDA103</strain>
    </source>
</reference>
<name>A0A2D0QDL0_ICTPU</name>
<organism evidence="3 4">
    <name type="scientific">Ictalurus punctatus</name>
    <name type="common">Channel catfish</name>
    <name type="synonym">Silurus punctatus</name>
    <dbReference type="NCBI Taxonomy" id="7998"/>
    <lineage>
        <taxon>Eukaryota</taxon>
        <taxon>Metazoa</taxon>
        <taxon>Chordata</taxon>
        <taxon>Craniata</taxon>
        <taxon>Vertebrata</taxon>
        <taxon>Euteleostomi</taxon>
        <taxon>Actinopterygii</taxon>
        <taxon>Neopterygii</taxon>
        <taxon>Teleostei</taxon>
        <taxon>Ostariophysi</taxon>
        <taxon>Siluriformes</taxon>
        <taxon>Ictaluridae</taxon>
        <taxon>Ictalurus</taxon>
    </lineage>
</organism>
<dbReference type="AlphaFoldDB" id="A0A2D0QDL0"/>
<evidence type="ECO:0000313" key="4">
    <source>
        <dbReference type="RefSeq" id="XP_017316397.2"/>
    </source>
</evidence>
<dbReference type="RefSeq" id="XP_017316397.2">
    <property type="nucleotide sequence ID" value="XM_017460908.3"/>
</dbReference>
<feature type="region of interest" description="Disordered" evidence="1">
    <location>
        <begin position="18"/>
        <end position="185"/>
    </location>
</feature>
<feature type="compositionally biased region" description="Gly residues" evidence="1">
    <location>
        <begin position="27"/>
        <end position="94"/>
    </location>
</feature>
<proteinExistence type="predicted"/>
<protein>
    <submittedName>
        <fullName evidence="4">Keratin, type I cytoskeletal 9</fullName>
    </submittedName>
</protein>
<evidence type="ECO:0000256" key="2">
    <source>
        <dbReference type="SAM" id="SignalP"/>
    </source>
</evidence>
<dbReference type="Proteomes" id="UP000221080">
    <property type="component" value="Chromosome 29"/>
</dbReference>
<feature type="signal peptide" evidence="2">
    <location>
        <begin position="1"/>
        <end position="16"/>
    </location>
</feature>
<feature type="compositionally biased region" description="Basic residues" evidence="1">
    <location>
        <begin position="160"/>
        <end position="174"/>
    </location>
</feature>
<feature type="chain" id="PRO_5039941812" evidence="2">
    <location>
        <begin position="17"/>
        <end position="280"/>
    </location>
</feature>
<dbReference type="GeneID" id="108260523"/>
<sequence>MGVLFLVVLLFVGAIARPENGRRSGQQGPGPRGGVSGPMGGGSGPRGGVSGPMGGGSGPRGGVSGPMGGGSGPRGGVSGPMGGGSGPRGGGSGPKGRQPWPKNESSELMGGHHGPKNESSELMGGRHGPKNEGSGRLDGRGSQPPVEDFGSVRPSDYRGPHGRGPHGRGPHGRGPHGGGRPTQSMPNVRLIPIFKVDNITLQGLNITLPLKEGENIFILPRTDRTAPRAFAYGGMIGPQPYLKIIYNPSAAQRFSFEYGVIQLLPSFLKAESESNEDTAV</sequence>
<dbReference type="OrthoDB" id="8961760at2759"/>
<evidence type="ECO:0000313" key="3">
    <source>
        <dbReference type="Proteomes" id="UP000221080"/>
    </source>
</evidence>
<dbReference type="KEGG" id="ipu:108260523"/>
<feature type="compositionally biased region" description="Basic and acidic residues" evidence="1">
    <location>
        <begin position="129"/>
        <end position="139"/>
    </location>
</feature>
<keyword evidence="3" id="KW-1185">Reference proteome</keyword>